<dbReference type="InterPro" id="IPR050325">
    <property type="entry name" value="Prot/Nucl_acid_deglycase"/>
</dbReference>
<dbReference type="EMBL" id="JAVRES010000001">
    <property type="protein sequence ID" value="MDT0433689.1"/>
    <property type="molecule type" value="Genomic_DNA"/>
</dbReference>
<evidence type="ECO:0000256" key="3">
    <source>
        <dbReference type="ARBA" id="ARBA00038493"/>
    </source>
</evidence>
<keyword evidence="2" id="KW-0456">Lyase</keyword>
<dbReference type="CDD" id="cd03141">
    <property type="entry name" value="GATase1_Hsp31_like"/>
    <property type="match status" value="1"/>
</dbReference>
<dbReference type="Gene3D" id="3.40.50.880">
    <property type="match status" value="1"/>
</dbReference>
<dbReference type="InterPro" id="IPR032633">
    <property type="entry name" value="ThiJ-like"/>
</dbReference>
<dbReference type="PANTHER" id="PTHR48094">
    <property type="entry name" value="PROTEIN/NUCLEIC ACID DEGLYCASE DJ-1-RELATED"/>
    <property type="match status" value="1"/>
</dbReference>
<evidence type="ECO:0000256" key="2">
    <source>
        <dbReference type="ARBA" id="ARBA00023239"/>
    </source>
</evidence>
<dbReference type="AlphaFoldDB" id="A0ABD5EIV1"/>
<evidence type="ECO:0000313" key="4">
    <source>
        <dbReference type="EMBL" id="MDT0433689.1"/>
    </source>
</evidence>
<keyword evidence="5" id="KW-1185">Reference proteome</keyword>
<name>A0ABD5EIV1_9ACTN</name>
<evidence type="ECO:0000313" key="5">
    <source>
        <dbReference type="Proteomes" id="UP001183535"/>
    </source>
</evidence>
<reference evidence="5" key="1">
    <citation type="submission" date="2023-07" db="EMBL/GenBank/DDBJ databases">
        <title>30 novel species of actinomycetes from the DSMZ collection.</title>
        <authorList>
            <person name="Nouioui I."/>
        </authorList>
    </citation>
    <scope>NUCLEOTIDE SEQUENCE [LARGE SCALE GENOMIC DNA]</scope>
    <source>
        <strain evidence="5">DSM 41981</strain>
    </source>
</reference>
<organism evidence="4 5">
    <name type="scientific">Streptomyces doudnae</name>
    <dbReference type="NCBI Taxonomy" id="3075536"/>
    <lineage>
        <taxon>Bacteria</taxon>
        <taxon>Bacillati</taxon>
        <taxon>Actinomycetota</taxon>
        <taxon>Actinomycetes</taxon>
        <taxon>Kitasatosporales</taxon>
        <taxon>Streptomycetaceae</taxon>
        <taxon>Streptomyces</taxon>
    </lineage>
</organism>
<dbReference type="GO" id="GO:0016829">
    <property type="term" value="F:lyase activity"/>
    <property type="evidence" value="ECO:0007669"/>
    <property type="project" value="UniProtKB-KW"/>
</dbReference>
<dbReference type="PANTHER" id="PTHR48094:SF11">
    <property type="entry name" value="GLUTATHIONE-INDEPENDENT GLYOXALASE HSP31-RELATED"/>
    <property type="match status" value="1"/>
</dbReference>
<protein>
    <submittedName>
        <fullName evidence="4">Type 1 glutamine amidotransferase domain-containing protein</fullName>
    </submittedName>
</protein>
<sequence length="234" mass="23853">MAKILFVMTGADRWTLADGSEHPTGYWAEEAVVPYLAFKDAGHTVTVATPGGVVPPVDRGSLSPEAAGGAEKAAAYRAVVESAPEFAAPVALADVRLAEDGYAAVYVPGGHGPMEDLAVDADSGRVLTEALAGGVPLGVVCHGPAALLAAVDGDGANAFAGYRIAAFTNAEERQAGLADAAAWLLQDRLTEAGLTVEEGEPWAPHVETDRTVVTGQNPASSAPLAAELLKRLAS</sequence>
<accession>A0ABD5EIV1</accession>
<keyword evidence="4" id="KW-0315">Glutamine amidotransferase</keyword>
<evidence type="ECO:0000256" key="1">
    <source>
        <dbReference type="ARBA" id="ARBA00023016"/>
    </source>
</evidence>
<dbReference type="RefSeq" id="WP_093835258.1">
    <property type="nucleotide sequence ID" value="NZ_JAVRES010000001.1"/>
</dbReference>
<comment type="caution">
    <text evidence="4">The sequence shown here is derived from an EMBL/GenBank/DDBJ whole genome shotgun (WGS) entry which is preliminary data.</text>
</comment>
<dbReference type="Proteomes" id="UP001183535">
    <property type="component" value="Unassembled WGS sequence"/>
</dbReference>
<comment type="similarity">
    <text evidence="3">Belongs to the peptidase C56 family. HSP31-like subfamily.</text>
</comment>
<dbReference type="InterPro" id="IPR029062">
    <property type="entry name" value="Class_I_gatase-like"/>
</dbReference>
<dbReference type="Pfam" id="PF17124">
    <property type="entry name" value="ThiJ_like"/>
    <property type="match status" value="1"/>
</dbReference>
<gene>
    <name evidence="4" type="ORF">RM877_03230</name>
</gene>
<keyword evidence="1" id="KW-0346">Stress response</keyword>
<proteinExistence type="inferred from homology"/>
<dbReference type="SUPFAM" id="SSF52317">
    <property type="entry name" value="Class I glutamine amidotransferase-like"/>
    <property type="match status" value="1"/>
</dbReference>